<dbReference type="EMBL" id="BMLT01000009">
    <property type="protein sequence ID" value="GGO85639.1"/>
    <property type="molecule type" value="Genomic_DNA"/>
</dbReference>
<accession>A0A918DWF8</accession>
<dbReference type="Proteomes" id="UP000599578">
    <property type="component" value="Unassembled WGS sequence"/>
</dbReference>
<feature type="chain" id="PRO_5037770659" description="PepSY domain-containing protein" evidence="1">
    <location>
        <begin position="20"/>
        <end position="89"/>
    </location>
</feature>
<comment type="caution">
    <text evidence="3">The sequence shown here is derived from an EMBL/GenBank/DDBJ whole genome shotgun (WGS) entry which is preliminary data.</text>
</comment>
<evidence type="ECO:0000313" key="3">
    <source>
        <dbReference type="EMBL" id="GGO85639.1"/>
    </source>
</evidence>
<sequence>MKKLLLMPVALMLATPAFAGPTCTDAARDGWIPADEMKQRIEAEGYSIKKFKETDGNCYEIYGYDSENHKVEIYYNPVDARVVKKEIDD</sequence>
<feature type="domain" description="PepSY" evidence="2">
    <location>
        <begin position="6"/>
        <end position="86"/>
    </location>
</feature>
<evidence type="ECO:0000256" key="1">
    <source>
        <dbReference type="SAM" id="SignalP"/>
    </source>
</evidence>
<proteinExistence type="predicted"/>
<keyword evidence="1" id="KW-0732">Signal</keyword>
<reference evidence="3 4" key="1">
    <citation type="journal article" date="2014" name="Int. J. Syst. Evol. Microbiol.">
        <title>Complete genome sequence of Corynebacterium casei LMG S-19264T (=DSM 44701T), isolated from a smear-ripened cheese.</title>
        <authorList>
            <consortium name="US DOE Joint Genome Institute (JGI-PGF)"/>
            <person name="Walter F."/>
            <person name="Albersmeier A."/>
            <person name="Kalinowski J."/>
            <person name="Ruckert C."/>
        </authorList>
    </citation>
    <scope>NUCLEOTIDE SEQUENCE [LARGE SCALE GENOMIC DNA]</scope>
    <source>
        <strain evidence="3 4">CGMCC 1.7286</strain>
    </source>
</reference>
<dbReference type="RefSeq" id="WP_229721983.1">
    <property type="nucleotide sequence ID" value="NZ_BMLT01000009.1"/>
</dbReference>
<protein>
    <recommendedName>
        <fullName evidence="2">PepSY domain-containing protein</fullName>
    </recommendedName>
</protein>
<feature type="signal peptide" evidence="1">
    <location>
        <begin position="1"/>
        <end position="19"/>
    </location>
</feature>
<dbReference type="AlphaFoldDB" id="A0A918DWF8"/>
<dbReference type="Pfam" id="PF13670">
    <property type="entry name" value="PepSY_2"/>
    <property type="match status" value="1"/>
</dbReference>
<organism evidence="3 4">
    <name type="scientific">Marinobacterium nitratireducens</name>
    <dbReference type="NCBI Taxonomy" id="518897"/>
    <lineage>
        <taxon>Bacteria</taxon>
        <taxon>Pseudomonadati</taxon>
        <taxon>Pseudomonadota</taxon>
        <taxon>Gammaproteobacteria</taxon>
        <taxon>Oceanospirillales</taxon>
        <taxon>Oceanospirillaceae</taxon>
        <taxon>Marinobacterium</taxon>
    </lineage>
</organism>
<keyword evidence="4" id="KW-1185">Reference proteome</keyword>
<gene>
    <name evidence="3" type="ORF">GCM10011348_34650</name>
</gene>
<name>A0A918DWF8_9GAMM</name>
<evidence type="ECO:0000259" key="2">
    <source>
        <dbReference type="Pfam" id="PF13670"/>
    </source>
</evidence>
<dbReference type="InterPro" id="IPR025711">
    <property type="entry name" value="PepSY"/>
</dbReference>
<evidence type="ECO:0000313" key="4">
    <source>
        <dbReference type="Proteomes" id="UP000599578"/>
    </source>
</evidence>